<dbReference type="Proteomes" id="UP000829560">
    <property type="component" value="Chromosome"/>
</dbReference>
<dbReference type="KEGG" id="prae:MN210_19190"/>
<gene>
    <name evidence="1" type="ORF">MN210_19190</name>
</gene>
<proteinExistence type="predicted"/>
<protein>
    <submittedName>
        <fullName evidence="1">YkgJ family cysteine cluster protein</fullName>
    </submittedName>
</protein>
<evidence type="ECO:0000313" key="1">
    <source>
        <dbReference type="EMBL" id="WXX24058.1"/>
    </source>
</evidence>
<dbReference type="RefSeq" id="WP_338412178.1">
    <property type="nucleotide sequence ID" value="NZ_CP093310.2"/>
</dbReference>
<evidence type="ECO:0000313" key="2">
    <source>
        <dbReference type="Proteomes" id="UP000829560"/>
    </source>
</evidence>
<name>A0AAU6PUU1_9GAMM</name>
<keyword evidence="2" id="KW-1185">Reference proteome</keyword>
<accession>A0AAU6PUU1</accession>
<dbReference type="AlphaFoldDB" id="A0AAU6PUU1"/>
<organism evidence="1 2">
    <name type="scientific">Psychrobacter raelei</name>
    <dbReference type="NCBI Taxonomy" id="2565531"/>
    <lineage>
        <taxon>Bacteria</taxon>
        <taxon>Pseudomonadati</taxon>
        <taxon>Pseudomonadota</taxon>
        <taxon>Gammaproteobacteria</taxon>
        <taxon>Moraxellales</taxon>
        <taxon>Moraxellaceae</taxon>
        <taxon>Psychrobacter</taxon>
    </lineage>
</organism>
<sequence length="105" mass="12043">MTESSTGLDIKHKKRAFPCNQCGWCCQNLQNHTLYKSLDDGNGVCIYFDTTNNSCMVYHNRPLICNIQAMYEAVFSSMDYDDYIDLNIQTCQSVQIANKLPMIQI</sequence>
<reference evidence="1" key="1">
    <citation type="submission" date="2024-03" db="EMBL/GenBank/DDBJ databases">
        <title>Psychrobacter raelis sp. nov. isolated from a dog with peritonitis.</title>
        <authorList>
            <person name="Schiavone A."/>
            <person name="Manzulli V."/>
            <person name="Camarda A."/>
            <person name="Cafiero M.A."/>
            <person name="Vasco I."/>
            <person name="Marino L."/>
            <person name="Pennuzzi G."/>
            <person name="Serrecchia L."/>
            <person name="Galante D."/>
            <person name="Pugliese N."/>
        </authorList>
    </citation>
    <scope>NUCLEOTIDE SEQUENCE</scope>
    <source>
        <strain evidence="1">PraFG1</strain>
    </source>
</reference>
<dbReference type="EMBL" id="CP093310">
    <property type="protein sequence ID" value="WXX24058.1"/>
    <property type="molecule type" value="Genomic_DNA"/>
</dbReference>